<evidence type="ECO:0000256" key="1">
    <source>
        <dbReference type="ARBA" id="ARBA00022574"/>
    </source>
</evidence>
<dbReference type="PANTHER" id="PTHR44019:SF8">
    <property type="entry name" value="POC1 CENTRIOLAR PROTEIN HOMOLOG"/>
    <property type="match status" value="1"/>
</dbReference>
<keyword evidence="2" id="KW-0677">Repeat</keyword>
<dbReference type="InterPro" id="IPR001680">
    <property type="entry name" value="WD40_rpt"/>
</dbReference>
<dbReference type="InterPro" id="IPR015943">
    <property type="entry name" value="WD40/YVTN_repeat-like_dom_sf"/>
</dbReference>
<reference evidence="5" key="1">
    <citation type="submission" date="2020-05" db="EMBL/GenBank/DDBJ databases">
        <title>Frigoriglobus tundricola gen. nov., sp. nov., a psychrotolerant cellulolytic planctomycete of the family Gemmataceae with two divergent copies of 16S rRNA gene.</title>
        <authorList>
            <person name="Kulichevskaya I.S."/>
            <person name="Ivanova A.A."/>
            <person name="Naumoff D.G."/>
            <person name="Beletsky A.V."/>
            <person name="Rijpstra W.I.C."/>
            <person name="Sinninghe Damste J.S."/>
            <person name="Mardanov A.V."/>
            <person name="Ravin N.V."/>
            <person name="Dedysh S.N."/>
        </authorList>
    </citation>
    <scope>NUCLEOTIDE SEQUENCE [LARGE SCALE GENOMIC DNA]</scope>
    <source>
        <strain evidence="5">PL17</strain>
    </source>
</reference>
<evidence type="ECO:0000313" key="4">
    <source>
        <dbReference type="EMBL" id="QJW97789.1"/>
    </source>
</evidence>
<accession>A0A6M5YV25</accession>
<evidence type="ECO:0000256" key="2">
    <source>
        <dbReference type="ARBA" id="ARBA00022737"/>
    </source>
</evidence>
<dbReference type="PANTHER" id="PTHR44019">
    <property type="entry name" value="WD REPEAT-CONTAINING PROTEIN 55"/>
    <property type="match status" value="1"/>
</dbReference>
<proteinExistence type="predicted"/>
<dbReference type="SUPFAM" id="SSF50978">
    <property type="entry name" value="WD40 repeat-like"/>
    <property type="match status" value="1"/>
</dbReference>
<keyword evidence="1 3" id="KW-0853">WD repeat</keyword>
<dbReference type="Gene3D" id="2.130.10.10">
    <property type="entry name" value="YVTN repeat-like/Quinoprotein amine dehydrogenase"/>
    <property type="match status" value="3"/>
</dbReference>
<dbReference type="PROSITE" id="PS50294">
    <property type="entry name" value="WD_REPEATS_REGION"/>
    <property type="match status" value="2"/>
</dbReference>
<evidence type="ECO:0000313" key="5">
    <source>
        <dbReference type="Proteomes" id="UP000503447"/>
    </source>
</evidence>
<evidence type="ECO:0000256" key="3">
    <source>
        <dbReference type="PROSITE-ProRule" id="PRU00221"/>
    </source>
</evidence>
<dbReference type="InterPro" id="IPR050505">
    <property type="entry name" value="WDR55/POC1"/>
</dbReference>
<dbReference type="RefSeq" id="WP_171473100.1">
    <property type="nucleotide sequence ID" value="NZ_CP053452.2"/>
</dbReference>
<dbReference type="KEGG" id="ftj:FTUN_5369"/>
<dbReference type="EMBL" id="CP053452">
    <property type="protein sequence ID" value="QJW97789.1"/>
    <property type="molecule type" value="Genomic_DNA"/>
</dbReference>
<name>A0A6M5YV25_9BACT</name>
<dbReference type="InterPro" id="IPR036322">
    <property type="entry name" value="WD40_repeat_dom_sf"/>
</dbReference>
<dbReference type="Proteomes" id="UP000503447">
    <property type="component" value="Chromosome"/>
</dbReference>
<dbReference type="SMART" id="SM00320">
    <property type="entry name" value="WD40"/>
    <property type="match status" value="5"/>
</dbReference>
<organism evidence="4 5">
    <name type="scientific">Frigoriglobus tundricola</name>
    <dbReference type="NCBI Taxonomy" id="2774151"/>
    <lineage>
        <taxon>Bacteria</taxon>
        <taxon>Pseudomonadati</taxon>
        <taxon>Planctomycetota</taxon>
        <taxon>Planctomycetia</taxon>
        <taxon>Gemmatales</taxon>
        <taxon>Gemmataceae</taxon>
        <taxon>Frigoriglobus</taxon>
    </lineage>
</organism>
<dbReference type="Pfam" id="PF00400">
    <property type="entry name" value="WD40"/>
    <property type="match status" value="2"/>
</dbReference>
<gene>
    <name evidence="4" type="ORF">FTUN_5369</name>
</gene>
<feature type="repeat" description="WD" evidence="3">
    <location>
        <begin position="182"/>
        <end position="223"/>
    </location>
</feature>
<dbReference type="PROSITE" id="PS50082">
    <property type="entry name" value="WD_REPEATS_2"/>
    <property type="match status" value="2"/>
</dbReference>
<feature type="repeat" description="WD" evidence="3">
    <location>
        <begin position="140"/>
        <end position="181"/>
    </location>
</feature>
<keyword evidence="5" id="KW-1185">Reference proteome</keyword>
<sequence>MNIPPPRAVFDPTAARVARELKHARPLVGCRFDPSGRFLFASAEDDSVQRFDLLTGEKAALLGHESWARGMAFVSPAPVAAPDLEAWPKRRRATQSVVGFGAAALPAPPAAPFLLVSADYHGKLIWWQGDSAAPKPLKTVEAHDGYARAVAVSPDASTLASCGNDHLIKLWRAADGTALRTLEGHTAHVYNVAFSPDGTRLVSCDLKGVVKDWDLKTGTCTRDIDAKVLHKYDAGFMADIGGARGMAFRSDGSAVALCGITNVSNAFAGVGNPAVVLVDWKEGKAKLLKTKETFQGTAWGVGFHPSGAVIAAGGGGQGRVWFWKADDVSAHTLNVPANARDLTISPAGDRFAVAGANGTAYVYDFNGPDVPKTATPAKK</sequence>
<dbReference type="AlphaFoldDB" id="A0A6M5YV25"/>
<protein>
    <submittedName>
        <fullName evidence="4">Uncharacterized protein</fullName>
    </submittedName>
</protein>